<sequence length="132" mass="14400">MATPPINPAAEAALAPLNTMLDAIYAWDEETDAFLSSTSDDEDIIVVHDSRGRLLDLDVREGLQQELTISELNDRISDALAQNARRAAEGLDAISQKLFDECAKIASPALLQHPVANQLAQALHSPNTQRRQ</sequence>
<reference evidence="1 2" key="1">
    <citation type="submission" date="2017-04" db="EMBL/GenBank/DDBJ databases">
        <title>Whole Genome Sequence of 1,4-Dioxane Degrading Bacterium Mycobacterium dioxanotrophicus PH-06.</title>
        <authorList>
            <person name="He Y."/>
        </authorList>
    </citation>
    <scope>NUCLEOTIDE SEQUENCE [LARGE SCALE GENOMIC DNA]</scope>
    <source>
        <strain evidence="1 2">PH-06</strain>
        <plasmid evidence="1 2">unnamed1</plasmid>
    </source>
</reference>
<gene>
    <name evidence="1" type="ORF">BTO20_36985</name>
</gene>
<dbReference type="EMBL" id="CP020810">
    <property type="protein sequence ID" value="ART74247.1"/>
    <property type="molecule type" value="Genomic_DNA"/>
</dbReference>
<keyword evidence="2" id="KW-1185">Reference proteome</keyword>
<evidence type="ECO:0000313" key="2">
    <source>
        <dbReference type="Proteomes" id="UP000195331"/>
    </source>
</evidence>
<organism evidence="1 2">
    <name type="scientific">Mycobacterium dioxanotrophicus</name>
    <dbReference type="NCBI Taxonomy" id="482462"/>
    <lineage>
        <taxon>Bacteria</taxon>
        <taxon>Bacillati</taxon>
        <taxon>Actinomycetota</taxon>
        <taxon>Actinomycetes</taxon>
        <taxon>Mycobacteriales</taxon>
        <taxon>Mycobacteriaceae</taxon>
        <taxon>Mycobacterium</taxon>
    </lineage>
</organism>
<dbReference type="RefSeq" id="WP_087083396.1">
    <property type="nucleotide sequence ID" value="NZ_CP020810.1"/>
</dbReference>
<dbReference type="Proteomes" id="UP000195331">
    <property type="component" value="Plasmid unnamed1"/>
</dbReference>
<keyword evidence="1" id="KW-0614">Plasmid</keyword>
<evidence type="ECO:0000313" key="1">
    <source>
        <dbReference type="EMBL" id="ART74247.1"/>
    </source>
</evidence>
<dbReference type="AlphaFoldDB" id="A0A1Y0CGW1"/>
<proteinExistence type="predicted"/>
<dbReference type="KEGG" id="mdx:BTO20_36985"/>
<dbReference type="OrthoDB" id="4626165at2"/>
<accession>A0A1Y0CGW1</accession>
<name>A0A1Y0CGW1_9MYCO</name>
<protein>
    <submittedName>
        <fullName evidence="1">Uncharacterized protein</fullName>
    </submittedName>
</protein>
<geneLocation type="plasmid" evidence="1 2">
    <name>unnamed1</name>
</geneLocation>